<keyword evidence="13" id="KW-1185">Reference proteome</keyword>
<evidence type="ECO:0000256" key="10">
    <source>
        <dbReference type="SAM" id="Phobius"/>
    </source>
</evidence>
<evidence type="ECO:0000256" key="8">
    <source>
        <dbReference type="ARBA" id="ARBA00049902"/>
    </source>
</evidence>
<dbReference type="SUPFAM" id="SSF56601">
    <property type="entry name" value="beta-lactamase/transpeptidase-like"/>
    <property type="match status" value="1"/>
</dbReference>
<dbReference type="EC" id="2.4.99.28" evidence="7"/>
<gene>
    <name evidence="12" type="ORF">SAMN04487957_1169</name>
</gene>
<dbReference type="InterPro" id="IPR012338">
    <property type="entry name" value="Beta-lactam/transpept-like"/>
</dbReference>
<keyword evidence="6" id="KW-0511">Multifunctional enzyme</keyword>
<protein>
    <recommendedName>
        <fullName evidence="7">peptidoglycan glycosyltransferase</fullName>
        <ecNumber evidence="7">2.4.99.28</ecNumber>
    </recommendedName>
</protein>
<dbReference type="EMBL" id="FNIV01000016">
    <property type="protein sequence ID" value="SDO93190.1"/>
    <property type="molecule type" value="Genomic_DNA"/>
</dbReference>
<evidence type="ECO:0000313" key="13">
    <source>
        <dbReference type="Proteomes" id="UP000199075"/>
    </source>
</evidence>
<sequence length="1053" mass="116380">MGRHRHPPPPRAPGSGEVLLDPGWPRPPRVPDTLAAKPRRRRRWPWLLLILMLAVGAVAGLVVAEVRTSEWQSRELSRYAAGLTYTLAPGPSDRWQPPRHGPFDERLGYTRLPDFQRRLLQRDFTVEAQARLSPAMMRYVERGFFPPYEEKTRAGLDLESCSGAPLYRFRQPGHHYPDFDAVPPLALAMLLFIEDRGLLDTESPHANPAVDWPRFARAALSQLGEALDLPGQSAGGSTLATQIEKYRHSPGGLTHSPTEKLRQMVSASVRGYRDGPETLTQRRRIALDYLNSVPLSAAPGHGEVHGLGDGLAVWFGADVTATNRLLREASNTSAPGAEHGLAVRRTLALMIAQRRPSGYLMTRRDALEALTDAHLTLLAREGLLSPALRDAALGQRLGFRDFSQDPIRLRVEGGKALQVARTRLAGLLGLSLYELDRLDLAATTTLNVPLQEAVTDHLHRLADPGFAAEQGLLGERLLDADGVGAVRYSFTLLERQPDGFAVRVQTDNDHQPFDLNQGSKLELGSTAKLRVLASYLEIVAELHAEHAGQDPAALRALPVDRQDAIRRFVIDRLAADPSLSLEALLGAAMQRRYSASPHETFFTGGGQHTFSNFSRQDDRRRPTVEEALSDSLNLPLVRLMRDLVRFTIHQEAGRRRLLEDDDDPRRLDYLQGFADREGRVFLQRFWRKYRHLDTAGRLEALLGGLRPDARRLAAVFRYLYPEGDAIALTAFLAERLGDRRRLDIDLAALHERSDPSTLSLSDQGYIGGVHPLELWLVGFLVDRPDADYAATELASRDARQEVYGWLFRTRHRGARDSRIRTMLEAEAFLDLHRRWQRLGYPFDHLVPSLATALGSSGDRPAALAEVVGIILNEGVRPPTRRIDSLHFAADTPYETRFVADASSARRVMAPEVAATLRRALAGVVEGGTARRLQGSFRLEDGSALALGGKTGTGDNRFVTVTASGQVVSSEARSRTATFAFTLGDDHFGTLTAYVPGDEADAFEFTSGLPVQVLKGMAPLLTPYLASGEQTRCQTPPTPEPLMADDTRQDNDAS</sequence>
<dbReference type="InterPro" id="IPR001264">
    <property type="entry name" value="Glyco_trans_51"/>
</dbReference>
<feature type="domain" description="Glycosyl transferase family 51" evidence="11">
    <location>
        <begin position="165"/>
        <end position="359"/>
    </location>
</feature>
<comment type="pathway">
    <text evidence="1">Cell wall biogenesis; peptidoglycan biosynthesis.</text>
</comment>
<keyword evidence="4" id="KW-0328">Glycosyltransferase</keyword>
<dbReference type="PANTHER" id="PTHR32282">
    <property type="entry name" value="BINDING PROTEIN TRANSPEPTIDASE, PUTATIVE-RELATED"/>
    <property type="match status" value="1"/>
</dbReference>
<dbReference type="InterPro" id="IPR023346">
    <property type="entry name" value="Lysozyme-like_dom_sf"/>
</dbReference>
<dbReference type="Gene3D" id="3.40.710.10">
    <property type="entry name" value="DD-peptidase/beta-lactamase superfamily"/>
    <property type="match status" value="1"/>
</dbReference>
<evidence type="ECO:0000256" key="9">
    <source>
        <dbReference type="SAM" id="MobiDB-lite"/>
    </source>
</evidence>
<evidence type="ECO:0000256" key="6">
    <source>
        <dbReference type="ARBA" id="ARBA00023268"/>
    </source>
</evidence>
<evidence type="ECO:0000256" key="5">
    <source>
        <dbReference type="ARBA" id="ARBA00022679"/>
    </source>
</evidence>
<dbReference type="STRING" id="419597.SAMN04487957_1169"/>
<name>A0A1H0NLG9_9GAMM</name>
<dbReference type="PANTHER" id="PTHR32282:SF24">
    <property type="entry name" value="GLYCOSYL TRANSFERASE FAMILY 51 DOMAIN-CONTAINING PROTEIN"/>
    <property type="match status" value="1"/>
</dbReference>
<comment type="catalytic activity">
    <reaction evidence="8">
        <text>[GlcNAc-(1-&gt;4)-Mur2Ac(oyl-L-Ala-gamma-D-Glu-L-Lys-D-Ala-D-Ala)](n)-di-trans,octa-cis-undecaprenyl diphosphate + beta-D-GlcNAc-(1-&gt;4)-Mur2Ac(oyl-L-Ala-gamma-D-Glu-L-Lys-D-Ala-D-Ala)-di-trans,octa-cis-undecaprenyl diphosphate = [GlcNAc-(1-&gt;4)-Mur2Ac(oyl-L-Ala-gamma-D-Glu-L-Lys-D-Ala-D-Ala)](n+1)-di-trans,octa-cis-undecaprenyl diphosphate + di-trans,octa-cis-undecaprenyl diphosphate + H(+)</text>
        <dbReference type="Rhea" id="RHEA:23708"/>
        <dbReference type="Rhea" id="RHEA-COMP:9602"/>
        <dbReference type="Rhea" id="RHEA-COMP:9603"/>
        <dbReference type="ChEBI" id="CHEBI:15378"/>
        <dbReference type="ChEBI" id="CHEBI:58405"/>
        <dbReference type="ChEBI" id="CHEBI:60033"/>
        <dbReference type="ChEBI" id="CHEBI:78435"/>
        <dbReference type="EC" id="2.4.99.28"/>
    </reaction>
</comment>
<keyword evidence="3" id="KW-0378">Hydrolase</keyword>
<dbReference type="InterPro" id="IPR036950">
    <property type="entry name" value="PBP_transglycosylase"/>
</dbReference>
<reference evidence="13" key="1">
    <citation type="submission" date="2016-10" db="EMBL/GenBank/DDBJ databases">
        <authorList>
            <person name="Varghese N."/>
            <person name="Submissions S."/>
        </authorList>
    </citation>
    <scope>NUCLEOTIDE SEQUENCE [LARGE SCALE GENOMIC DNA]</scope>
    <source>
        <strain evidence="13">CGMCC 1.6444</strain>
    </source>
</reference>
<keyword evidence="10" id="KW-1133">Transmembrane helix</keyword>
<dbReference type="GO" id="GO:0006508">
    <property type="term" value="P:proteolysis"/>
    <property type="evidence" value="ECO:0007669"/>
    <property type="project" value="UniProtKB-KW"/>
</dbReference>
<dbReference type="SUPFAM" id="SSF53955">
    <property type="entry name" value="Lysozyme-like"/>
    <property type="match status" value="1"/>
</dbReference>
<dbReference type="OrthoDB" id="8552189at2"/>
<dbReference type="GO" id="GO:0008955">
    <property type="term" value="F:peptidoglycan glycosyltransferase activity"/>
    <property type="evidence" value="ECO:0007669"/>
    <property type="project" value="UniProtKB-EC"/>
</dbReference>
<dbReference type="GO" id="GO:0030288">
    <property type="term" value="C:outer membrane-bounded periplasmic space"/>
    <property type="evidence" value="ECO:0007669"/>
    <property type="project" value="TreeGrafter"/>
</dbReference>
<dbReference type="GO" id="GO:0009252">
    <property type="term" value="P:peptidoglycan biosynthetic process"/>
    <property type="evidence" value="ECO:0007669"/>
    <property type="project" value="TreeGrafter"/>
</dbReference>
<dbReference type="RefSeq" id="WP_089681135.1">
    <property type="nucleotide sequence ID" value="NZ_FNIV01000016.1"/>
</dbReference>
<organism evidence="12 13">
    <name type="scientific">Halomonas shengliensis</name>
    <dbReference type="NCBI Taxonomy" id="419597"/>
    <lineage>
        <taxon>Bacteria</taxon>
        <taxon>Pseudomonadati</taxon>
        <taxon>Pseudomonadota</taxon>
        <taxon>Gammaproteobacteria</taxon>
        <taxon>Oceanospirillales</taxon>
        <taxon>Halomonadaceae</taxon>
        <taxon>Halomonas</taxon>
    </lineage>
</organism>
<keyword evidence="5" id="KW-0808">Transferase</keyword>
<feature type="region of interest" description="Disordered" evidence="9">
    <location>
        <begin position="1028"/>
        <end position="1053"/>
    </location>
</feature>
<keyword evidence="10" id="KW-0472">Membrane</keyword>
<proteinExistence type="predicted"/>
<dbReference type="GO" id="GO:0004180">
    <property type="term" value="F:carboxypeptidase activity"/>
    <property type="evidence" value="ECO:0007669"/>
    <property type="project" value="UniProtKB-KW"/>
</dbReference>
<dbReference type="Gene3D" id="1.10.3810.10">
    <property type="entry name" value="Biosynthetic peptidoglycan transglycosylase-like"/>
    <property type="match status" value="1"/>
</dbReference>
<keyword evidence="2 12" id="KW-0121">Carboxypeptidase</keyword>
<accession>A0A1H0NLG9</accession>
<evidence type="ECO:0000256" key="3">
    <source>
        <dbReference type="ARBA" id="ARBA00022670"/>
    </source>
</evidence>
<dbReference type="Pfam" id="PF00912">
    <property type="entry name" value="Transgly"/>
    <property type="match status" value="1"/>
</dbReference>
<evidence type="ECO:0000313" key="12">
    <source>
        <dbReference type="EMBL" id="SDO93190.1"/>
    </source>
</evidence>
<keyword evidence="3" id="KW-0645">Protease</keyword>
<evidence type="ECO:0000256" key="2">
    <source>
        <dbReference type="ARBA" id="ARBA00022645"/>
    </source>
</evidence>
<evidence type="ECO:0000256" key="1">
    <source>
        <dbReference type="ARBA" id="ARBA00004752"/>
    </source>
</evidence>
<feature type="transmembrane region" description="Helical" evidence="10">
    <location>
        <begin position="46"/>
        <end position="64"/>
    </location>
</feature>
<evidence type="ECO:0000256" key="7">
    <source>
        <dbReference type="ARBA" id="ARBA00044770"/>
    </source>
</evidence>
<evidence type="ECO:0000259" key="11">
    <source>
        <dbReference type="Pfam" id="PF00912"/>
    </source>
</evidence>
<evidence type="ECO:0000256" key="4">
    <source>
        <dbReference type="ARBA" id="ARBA00022676"/>
    </source>
</evidence>
<feature type="compositionally biased region" description="Basic and acidic residues" evidence="9">
    <location>
        <begin position="1044"/>
        <end position="1053"/>
    </location>
</feature>
<dbReference type="Proteomes" id="UP000199075">
    <property type="component" value="Unassembled WGS sequence"/>
</dbReference>
<feature type="region of interest" description="Disordered" evidence="9">
    <location>
        <begin position="1"/>
        <end position="33"/>
    </location>
</feature>
<dbReference type="AlphaFoldDB" id="A0A1H0NLG9"/>
<dbReference type="InterPro" id="IPR050396">
    <property type="entry name" value="Glycosyltr_51/Transpeptidase"/>
</dbReference>
<keyword evidence="10" id="KW-0812">Transmembrane</keyword>